<protein>
    <submittedName>
        <fullName evidence="2">Putative Stress responsive A/B barrel domain protein</fullName>
    </submittedName>
</protein>
<dbReference type="OrthoDB" id="9808130at2"/>
<dbReference type="PANTHER" id="PTHR37832:SF1">
    <property type="entry name" value="STRESS-RESPONSE A_B BARREL DOMAIN-CONTAINING PROTEIN"/>
    <property type="match status" value="1"/>
</dbReference>
<organism evidence="2 3">
    <name type="scientific">Clostridium chauvoei JF4335</name>
    <dbReference type="NCBI Taxonomy" id="1351755"/>
    <lineage>
        <taxon>Bacteria</taxon>
        <taxon>Bacillati</taxon>
        <taxon>Bacillota</taxon>
        <taxon>Clostridia</taxon>
        <taxon>Eubacteriales</taxon>
        <taxon>Clostridiaceae</taxon>
        <taxon>Clostridium</taxon>
    </lineage>
</organism>
<dbReference type="InterPro" id="IPR013097">
    <property type="entry name" value="Dabb"/>
</dbReference>
<name>A0A1U6J434_9CLOT</name>
<gene>
    <name evidence="2" type="ORF">CCH01_07950</name>
</gene>
<accession>A0A1U6J434</accession>
<reference evidence="3" key="1">
    <citation type="submission" date="2017-03" db="EMBL/GenBank/DDBJ databases">
        <authorList>
            <person name="Falquet L."/>
            <person name="Falquet L."/>
        </authorList>
    </citation>
    <scope>NUCLEOTIDE SEQUENCE [LARGE SCALE GENOMIC DNA]</scope>
</reference>
<dbReference type="AlphaFoldDB" id="A0A1U6J434"/>
<dbReference type="SMART" id="SM00886">
    <property type="entry name" value="Dabb"/>
    <property type="match status" value="1"/>
</dbReference>
<dbReference type="GeneID" id="66301146"/>
<dbReference type="EMBL" id="LT799839">
    <property type="protein sequence ID" value="SLK14987.1"/>
    <property type="molecule type" value="Genomic_DNA"/>
</dbReference>
<dbReference type="PROSITE" id="PS51502">
    <property type="entry name" value="S_R_A_B_BARREL"/>
    <property type="match status" value="1"/>
</dbReference>
<dbReference type="Gene3D" id="3.30.70.100">
    <property type="match status" value="1"/>
</dbReference>
<dbReference type="Pfam" id="PF07876">
    <property type="entry name" value="Dabb"/>
    <property type="match status" value="1"/>
</dbReference>
<dbReference type="SUPFAM" id="SSF54909">
    <property type="entry name" value="Dimeric alpha+beta barrel"/>
    <property type="match status" value="1"/>
</dbReference>
<dbReference type="Proteomes" id="UP000190476">
    <property type="component" value="Chromosome I"/>
</dbReference>
<dbReference type="STRING" id="1351755.CCH01_07950"/>
<dbReference type="InterPro" id="IPR011008">
    <property type="entry name" value="Dimeric_a/b-barrel"/>
</dbReference>
<evidence type="ECO:0000313" key="2">
    <source>
        <dbReference type="EMBL" id="SLK14987.1"/>
    </source>
</evidence>
<dbReference type="PANTHER" id="PTHR37832">
    <property type="entry name" value="BLL2683 PROTEIN"/>
    <property type="match status" value="1"/>
</dbReference>
<evidence type="ECO:0000259" key="1">
    <source>
        <dbReference type="PROSITE" id="PS51502"/>
    </source>
</evidence>
<keyword evidence="3" id="KW-1185">Reference proteome</keyword>
<evidence type="ECO:0000313" key="3">
    <source>
        <dbReference type="Proteomes" id="UP000190476"/>
    </source>
</evidence>
<sequence>MIKHIVMWKLKDNAEGNDKFINSNKIKDSLEALRGVISEIKFIEVGINIKEGEQAYDVVLNSEFNNLEELDKYQKNPEHLKVAGFIGKVADSRVVVDYEF</sequence>
<dbReference type="RefSeq" id="WP_079481205.1">
    <property type="nucleotide sequence ID" value="NZ_CBML010000006.1"/>
</dbReference>
<feature type="domain" description="Stress-response A/B barrel" evidence="1">
    <location>
        <begin position="2"/>
        <end position="98"/>
    </location>
</feature>
<proteinExistence type="predicted"/>